<gene>
    <name evidence="2" type="ORF">OUZ56_013706</name>
</gene>
<proteinExistence type="predicted"/>
<protein>
    <submittedName>
        <fullName evidence="2">Uncharacterized protein</fullName>
    </submittedName>
</protein>
<evidence type="ECO:0000256" key="1">
    <source>
        <dbReference type="SAM" id="MobiDB-lite"/>
    </source>
</evidence>
<feature type="region of interest" description="Disordered" evidence="1">
    <location>
        <begin position="1"/>
        <end position="35"/>
    </location>
</feature>
<keyword evidence="3" id="KW-1185">Reference proteome</keyword>
<reference evidence="2 3" key="1">
    <citation type="journal article" date="2023" name="Nucleic Acids Res.">
        <title>The hologenome of Daphnia magna reveals possible DNA methylation and microbiome-mediated evolution of the host genome.</title>
        <authorList>
            <person name="Chaturvedi A."/>
            <person name="Li X."/>
            <person name="Dhandapani V."/>
            <person name="Marshall H."/>
            <person name="Kissane S."/>
            <person name="Cuenca-Cambronero M."/>
            <person name="Asole G."/>
            <person name="Calvet F."/>
            <person name="Ruiz-Romero M."/>
            <person name="Marangio P."/>
            <person name="Guigo R."/>
            <person name="Rago D."/>
            <person name="Mirbahai L."/>
            <person name="Eastwood N."/>
            <person name="Colbourne J.K."/>
            <person name="Zhou J."/>
            <person name="Mallon E."/>
            <person name="Orsini L."/>
        </authorList>
    </citation>
    <scope>NUCLEOTIDE SEQUENCE [LARGE SCALE GENOMIC DNA]</scope>
    <source>
        <strain evidence="2">LRV0_1</strain>
    </source>
</reference>
<evidence type="ECO:0000313" key="3">
    <source>
        <dbReference type="Proteomes" id="UP001234178"/>
    </source>
</evidence>
<sequence length="65" mass="7713">MPTNHLVRKRSWVESRLPPMGQPRSVNRAGPPKPVERWLRETRTPTVFNHPRPTTYHLRSQIDFV</sequence>
<organism evidence="2 3">
    <name type="scientific">Daphnia magna</name>
    <dbReference type="NCBI Taxonomy" id="35525"/>
    <lineage>
        <taxon>Eukaryota</taxon>
        <taxon>Metazoa</taxon>
        <taxon>Ecdysozoa</taxon>
        <taxon>Arthropoda</taxon>
        <taxon>Crustacea</taxon>
        <taxon>Branchiopoda</taxon>
        <taxon>Diplostraca</taxon>
        <taxon>Cladocera</taxon>
        <taxon>Anomopoda</taxon>
        <taxon>Daphniidae</taxon>
        <taxon>Daphnia</taxon>
    </lineage>
</organism>
<dbReference type="Proteomes" id="UP001234178">
    <property type="component" value="Unassembled WGS sequence"/>
</dbReference>
<comment type="caution">
    <text evidence="2">The sequence shown here is derived from an EMBL/GenBank/DDBJ whole genome shotgun (WGS) entry which is preliminary data.</text>
</comment>
<name>A0ABQ9Z6Q9_9CRUS</name>
<feature type="compositionally biased region" description="Basic residues" evidence="1">
    <location>
        <begin position="1"/>
        <end position="10"/>
    </location>
</feature>
<accession>A0ABQ9Z6Q9</accession>
<evidence type="ECO:0000313" key="2">
    <source>
        <dbReference type="EMBL" id="KAK4008570.1"/>
    </source>
</evidence>
<dbReference type="EMBL" id="JAOYFB010000002">
    <property type="protein sequence ID" value="KAK4008570.1"/>
    <property type="molecule type" value="Genomic_DNA"/>
</dbReference>